<name>A0ABD2W4L9_9HYME</name>
<reference evidence="1 2" key="1">
    <citation type="journal article" date="2024" name="bioRxiv">
        <title>A reference genome for Trichogramma kaykai: A tiny desert-dwelling parasitoid wasp with competing sex-ratio distorters.</title>
        <authorList>
            <person name="Culotta J."/>
            <person name="Lindsey A.R."/>
        </authorList>
    </citation>
    <scope>NUCLEOTIDE SEQUENCE [LARGE SCALE GENOMIC DNA]</scope>
    <source>
        <strain evidence="1 2">KSX58</strain>
    </source>
</reference>
<evidence type="ECO:0000313" key="1">
    <source>
        <dbReference type="EMBL" id="KAL3387857.1"/>
    </source>
</evidence>
<organism evidence="1 2">
    <name type="scientific">Trichogramma kaykai</name>
    <dbReference type="NCBI Taxonomy" id="54128"/>
    <lineage>
        <taxon>Eukaryota</taxon>
        <taxon>Metazoa</taxon>
        <taxon>Ecdysozoa</taxon>
        <taxon>Arthropoda</taxon>
        <taxon>Hexapoda</taxon>
        <taxon>Insecta</taxon>
        <taxon>Pterygota</taxon>
        <taxon>Neoptera</taxon>
        <taxon>Endopterygota</taxon>
        <taxon>Hymenoptera</taxon>
        <taxon>Apocrita</taxon>
        <taxon>Proctotrupomorpha</taxon>
        <taxon>Chalcidoidea</taxon>
        <taxon>Trichogrammatidae</taxon>
        <taxon>Trichogramma</taxon>
    </lineage>
</organism>
<evidence type="ECO:0000313" key="2">
    <source>
        <dbReference type="Proteomes" id="UP001627154"/>
    </source>
</evidence>
<sequence length="114" mass="13041">MKCYTAHVLAHTHAHTLIRITCIRTAEPADLGSVHYIRDALQRKLHGLHLDTRRSLMPFLTCHVSSDRASRWVDGGPRARMWIVATILSQEPLRERSICALYIYVGSLMFRCQA</sequence>
<keyword evidence="2" id="KW-1185">Reference proteome</keyword>
<gene>
    <name evidence="1" type="ORF">TKK_016945</name>
</gene>
<comment type="caution">
    <text evidence="1">The sequence shown here is derived from an EMBL/GenBank/DDBJ whole genome shotgun (WGS) entry which is preliminary data.</text>
</comment>
<dbReference type="EMBL" id="JBJJXI010000136">
    <property type="protein sequence ID" value="KAL3387857.1"/>
    <property type="molecule type" value="Genomic_DNA"/>
</dbReference>
<proteinExistence type="predicted"/>
<dbReference type="Proteomes" id="UP001627154">
    <property type="component" value="Unassembled WGS sequence"/>
</dbReference>
<protein>
    <submittedName>
        <fullName evidence="1">Uncharacterized protein</fullName>
    </submittedName>
</protein>
<accession>A0ABD2W4L9</accession>
<dbReference type="AlphaFoldDB" id="A0ABD2W4L9"/>